<name>A0A3P7PJ67_DIBLA</name>
<proteinExistence type="predicted"/>
<feature type="region of interest" description="Disordered" evidence="1">
    <location>
        <begin position="1"/>
        <end position="25"/>
    </location>
</feature>
<sequence length="90" mass="9635">MAAQANGAEFASLPPHLAPPDAGEAPNLDLTDGVAWTASTLAKAKRQYLSFLRANAAQMGSAKKRTTPFEAAVLFMHFLNNEAQRTTFLS</sequence>
<evidence type="ECO:0000313" key="2">
    <source>
        <dbReference type="EMBL" id="VDN18246.1"/>
    </source>
</evidence>
<evidence type="ECO:0000313" key="3">
    <source>
        <dbReference type="Proteomes" id="UP000281553"/>
    </source>
</evidence>
<organism evidence="2 3">
    <name type="scientific">Dibothriocephalus latus</name>
    <name type="common">Fish tapeworm</name>
    <name type="synonym">Diphyllobothrium latum</name>
    <dbReference type="NCBI Taxonomy" id="60516"/>
    <lineage>
        <taxon>Eukaryota</taxon>
        <taxon>Metazoa</taxon>
        <taxon>Spiralia</taxon>
        <taxon>Lophotrochozoa</taxon>
        <taxon>Platyhelminthes</taxon>
        <taxon>Cestoda</taxon>
        <taxon>Eucestoda</taxon>
        <taxon>Diphyllobothriidea</taxon>
        <taxon>Diphyllobothriidae</taxon>
        <taxon>Dibothriocephalus</taxon>
    </lineage>
</organism>
<accession>A0A3P7PJ67</accession>
<evidence type="ECO:0000256" key="1">
    <source>
        <dbReference type="SAM" id="MobiDB-lite"/>
    </source>
</evidence>
<protein>
    <submittedName>
        <fullName evidence="2">Uncharacterized protein</fullName>
    </submittedName>
</protein>
<keyword evidence="3" id="KW-1185">Reference proteome</keyword>
<dbReference type="AlphaFoldDB" id="A0A3P7PJ67"/>
<dbReference type="EMBL" id="UYRU01068984">
    <property type="protein sequence ID" value="VDN18246.1"/>
    <property type="molecule type" value="Genomic_DNA"/>
</dbReference>
<reference evidence="2 3" key="1">
    <citation type="submission" date="2018-11" db="EMBL/GenBank/DDBJ databases">
        <authorList>
            <consortium name="Pathogen Informatics"/>
        </authorList>
    </citation>
    <scope>NUCLEOTIDE SEQUENCE [LARGE SCALE GENOMIC DNA]</scope>
</reference>
<gene>
    <name evidence="2" type="ORF">DILT_LOCUS13133</name>
</gene>
<dbReference type="Proteomes" id="UP000281553">
    <property type="component" value="Unassembled WGS sequence"/>
</dbReference>